<reference evidence="1 2" key="1">
    <citation type="submission" date="2018-03" db="EMBL/GenBank/DDBJ databases">
        <title>Whole genome analyses suggest that Burkholderia sensu lato contains two further novel genera in the rhizoxinica-symbiotica group Mycetohabitans gen. nov., and Trinickia gen. nov.: implications for the evolution of diazotrophy and nodulation in the Burkholderiaceae.</title>
        <authorList>
            <person name="Estrada De Los Santos P."/>
            <person name="Palmer M."/>
            <person name="Chavez-Ramirez B."/>
            <person name="Steenkamp E.T."/>
            <person name="Hirsch A.M."/>
            <person name="Manyaka P."/>
            <person name="Maluk M."/>
            <person name="Lafos M."/>
            <person name="Crook M."/>
            <person name="Gross E."/>
            <person name="Simon M.F."/>
            <person name="Bueno Dos Reis Junior F."/>
            <person name="Poole P.S."/>
            <person name="Venter S.N."/>
            <person name="James E.K."/>
        </authorList>
    </citation>
    <scope>NUCLEOTIDE SEQUENCE [LARGE SCALE GENOMIC DNA]</scope>
    <source>
        <strain evidence="1 2">JPY-366</strain>
    </source>
</reference>
<evidence type="ECO:0000313" key="1">
    <source>
        <dbReference type="EMBL" id="PTB21327.1"/>
    </source>
</evidence>
<dbReference type="Proteomes" id="UP000240638">
    <property type="component" value="Unassembled WGS sequence"/>
</dbReference>
<gene>
    <name evidence="1" type="ORF">C9I57_06590</name>
</gene>
<accession>A0A2T3XXT3</accession>
<dbReference type="RefSeq" id="WP_107149845.1">
    <property type="nucleotide sequence ID" value="NZ_PYUC01000003.1"/>
</dbReference>
<sequence length="214" mass="23083">MRFALRSAPRSPRRTIQLRLESNEFARSSSAARGPGLPWWRLAAGAALTAAVLTGCSPTYDWRTITDNSDGYAIDLPAKPTEDERSIDIAGQSLPMHMRAAHLKGAVFAVGTIVLPSDDPQLQRTVLDYLRTGLARNLGVPPNARAIGVPLAAGGQVPALEIALSGTAGDEHEHKMLHAWLVARGRHVYQAVIAADRAPPPEQSDQFFGSFKVF</sequence>
<dbReference type="EMBL" id="PYUC01000003">
    <property type="protein sequence ID" value="PTB21327.1"/>
    <property type="molecule type" value="Genomic_DNA"/>
</dbReference>
<evidence type="ECO:0000313" key="2">
    <source>
        <dbReference type="Proteomes" id="UP000240638"/>
    </source>
</evidence>
<dbReference type="AlphaFoldDB" id="A0A2T3XXT3"/>
<proteinExistence type="predicted"/>
<protein>
    <submittedName>
        <fullName evidence="1">Uncharacterized protein</fullName>
    </submittedName>
</protein>
<organism evidence="1 2">
    <name type="scientific">Trinickia symbiotica</name>
    <dbReference type="NCBI Taxonomy" id="863227"/>
    <lineage>
        <taxon>Bacteria</taxon>
        <taxon>Pseudomonadati</taxon>
        <taxon>Pseudomonadota</taxon>
        <taxon>Betaproteobacteria</taxon>
        <taxon>Burkholderiales</taxon>
        <taxon>Burkholderiaceae</taxon>
        <taxon>Trinickia</taxon>
    </lineage>
</organism>
<name>A0A2T3XXT3_9BURK</name>
<comment type="caution">
    <text evidence="1">The sequence shown here is derived from an EMBL/GenBank/DDBJ whole genome shotgun (WGS) entry which is preliminary data.</text>
</comment>